<dbReference type="AlphaFoldDB" id="J5JX80"/>
<feature type="compositionally biased region" description="Basic residues" evidence="1">
    <location>
        <begin position="211"/>
        <end position="220"/>
    </location>
</feature>
<feature type="region of interest" description="Disordered" evidence="1">
    <location>
        <begin position="13"/>
        <end position="49"/>
    </location>
</feature>
<evidence type="ECO:0000313" key="3">
    <source>
        <dbReference type="Proteomes" id="UP000002762"/>
    </source>
</evidence>
<name>J5JX80_BEAB2</name>
<sequence length="286" mass="31285">MRDTQLQLLQVARLGAAAPFRPDSPRSRTKSQRSSSQHWNQYPPRTAETRRWRPSYLDCHHQQQQQQPQRDVCTALQTPLNRKQVTFYGVPDSSGIGVGSGGGGGGAAQVTGPAREHRRRQRQRQQAAEAEATAAKPGGSLARYLSAALSSMQAMTARFVIVQFDPRPAPRLVAVRRTRLGSDTTAREQEQAARLPSSTTHPGPGQDRAAHAHQRQHTLVRRAPEPVTGEVATNRHSRTSPRRYALIKMHDGANLVRPATDSAVAAGTAQRPDNITGLSPRARCSS</sequence>
<evidence type="ECO:0000313" key="2">
    <source>
        <dbReference type="EMBL" id="EJP69158.1"/>
    </source>
</evidence>
<dbReference type="InParanoid" id="J5JX80"/>
<dbReference type="RefSeq" id="XP_008595512.1">
    <property type="nucleotide sequence ID" value="XM_008597290.1"/>
</dbReference>
<gene>
    <name evidence="2" type="ORF">BBA_02193</name>
</gene>
<feature type="region of interest" description="Disordered" evidence="1">
    <location>
        <begin position="175"/>
        <end position="243"/>
    </location>
</feature>
<keyword evidence="3" id="KW-1185">Reference proteome</keyword>
<protein>
    <submittedName>
        <fullName evidence="2">Uncharacterized protein</fullName>
    </submittedName>
</protein>
<feature type="compositionally biased region" description="Gly residues" evidence="1">
    <location>
        <begin position="96"/>
        <end position="107"/>
    </location>
</feature>
<dbReference type="EMBL" id="JH725153">
    <property type="protein sequence ID" value="EJP69158.1"/>
    <property type="molecule type" value="Genomic_DNA"/>
</dbReference>
<dbReference type="HOGENOM" id="CLU_973145_0_0_1"/>
<organism evidence="2 3">
    <name type="scientific">Beauveria bassiana (strain ARSEF 2860)</name>
    <name type="common">White muscardine disease fungus</name>
    <name type="synonym">Tritirachium shiotae</name>
    <dbReference type="NCBI Taxonomy" id="655819"/>
    <lineage>
        <taxon>Eukaryota</taxon>
        <taxon>Fungi</taxon>
        <taxon>Dikarya</taxon>
        <taxon>Ascomycota</taxon>
        <taxon>Pezizomycotina</taxon>
        <taxon>Sordariomycetes</taxon>
        <taxon>Hypocreomycetidae</taxon>
        <taxon>Hypocreales</taxon>
        <taxon>Cordycipitaceae</taxon>
        <taxon>Beauveria</taxon>
    </lineage>
</organism>
<accession>J5JX80</accession>
<feature type="compositionally biased region" description="Low complexity" evidence="1">
    <location>
        <begin position="124"/>
        <end position="138"/>
    </location>
</feature>
<reference evidence="2 3" key="1">
    <citation type="journal article" date="2012" name="Sci. Rep.">
        <title>Genomic perspectives on the evolution of fungal entomopathogenicity in Beauveria bassiana.</title>
        <authorList>
            <person name="Xiao G."/>
            <person name="Ying S.H."/>
            <person name="Zheng P."/>
            <person name="Wang Z.L."/>
            <person name="Zhang S."/>
            <person name="Xie X.Q."/>
            <person name="Shang Y."/>
            <person name="St Leger R.J."/>
            <person name="Zhao G.P."/>
            <person name="Wang C."/>
            <person name="Feng M.G."/>
        </authorList>
    </citation>
    <scope>NUCLEOTIDE SEQUENCE [LARGE SCALE GENOMIC DNA]</scope>
    <source>
        <strain evidence="2 3">ARSEF 2860</strain>
    </source>
</reference>
<evidence type="ECO:0000256" key="1">
    <source>
        <dbReference type="SAM" id="MobiDB-lite"/>
    </source>
</evidence>
<feature type="region of interest" description="Disordered" evidence="1">
    <location>
        <begin position="95"/>
        <end position="138"/>
    </location>
</feature>
<dbReference type="Proteomes" id="UP000002762">
    <property type="component" value="Unassembled WGS sequence"/>
</dbReference>
<feature type="region of interest" description="Disordered" evidence="1">
    <location>
        <begin position="262"/>
        <end position="286"/>
    </location>
</feature>
<dbReference type="GeneID" id="19885205"/>
<proteinExistence type="predicted"/>